<dbReference type="Proteomes" id="UP000692954">
    <property type="component" value="Unassembled WGS sequence"/>
</dbReference>
<protein>
    <submittedName>
        <fullName evidence="1">Uncharacterized protein</fullName>
    </submittedName>
</protein>
<comment type="caution">
    <text evidence="1">The sequence shown here is derived from an EMBL/GenBank/DDBJ whole genome shotgun (WGS) entry which is preliminary data.</text>
</comment>
<dbReference type="AlphaFoldDB" id="A0A8S1PVQ1"/>
<name>A0A8S1PVQ1_9CILI</name>
<evidence type="ECO:0000313" key="1">
    <source>
        <dbReference type="EMBL" id="CAD8107325.1"/>
    </source>
</evidence>
<dbReference type="EMBL" id="CAJJDN010000088">
    <property type="protein sequence ID" value="CAD8107325.1"/>
    <property type="molecule type" value="Genomic_DNA"/>
</dbReference>
<keyword evidence="2" id="KW-1185">Reference proteome</keyword>
<evidence type="ECO:0000313" key="2">
    <source>
        <dbReference type="Proteomes" id="UP000692954"/>
    </source>
</evidence>
<sequence>MIIFLQIEITFVKKDRIQISKSQNTYCIILIKNRHSKFINGQSLKENSDINIGIMKKISNSIFEFSYKKLILLSQCQIINEYSIFNPFHLYSLMWL</sequence>
<organism evidence="1 2">
    <name type="scientific">Paramecium sonneborni</name>
    <dbReference type="NCBI Taxonomy" id="65129"/>
    <lineage>
        <taxon>Eukaryota</taxon>
        <taxon>Sar</taxon>
        <taxon>Alveolata</taxon>
        <taxon>Ciliophora</taxon>
        <taxon>Intramacronucleata</taxon>
        <taxon>Oligohymenophorea</taxon>
        <taxon>Peniculida</taxon>
        <taxon>Parameciidae</taxon>
        <taxon>Paramecium</taxon>
    </lineage>
</organism>
<accession>A0A8S1PVQ1</accession>
<reference evidence="1" key="1">
    <citation type="submission" date="2021-01" db="EMBL/GenBank/DDBJ databases">
        <authorList>
            <consortium name="Genoscope - CEA"/>
            <person name="William W."/>
        </authorList>
    </citation>
    <scope>NUCLEOTIDE SEQUENCE</scope>
</reference>
<proteinExistence type="predicted"/>
<gene>
    <name evidence="1" type="ORF">PSON_ATCC_30995.1.T0880232</name>
</gene>